<feature type="compositionally biased region" description="Low complexity" evidence="1">
    <location>
        <begin position="275"/>
        <end position="288"/>
    </location>
</feature>
<evidence type="ECO:0000259" key="2">
    <source>
        <dbReference type="Pfam" id="PF03732"/>
    </source>
</evidence>
<dbReference type="Proteomes" id="UP000652761">
    <property type="component" value="Unassembled WGS sequence"/>
</dbReference>
<feature type="compositionally biased region" description="Polar residues" evidence="1">
    <location>
        <begin position="293"/>
        <end position="310"/>
    </location>
</feature>
<feature type="non-terminal residue" evidence="3">
    <location>
        <position position="1"/>
    </location>
</feature>
<organism evidence="3 4">
    <name type="scientific">Colocasia esculenta</name>
    <name type="common">Wild taro</name>
    <name type="synonym">Arum esculentum</name>
    <dbReference type="NCBI Taxonomy" id="4460"/>
    <lineage>
        <taxon>Eukaryota</taxon>
        <taxon>Viridiplantae</taxon>
        <taxon>Streptophyta</taxon>
        <taxon>Embryophyta</taxon>
        <taxon>Tracheophyta</taxon>
        <taxon>Spermatophyta</taxon>
        <taxon>Magnoliopsida</taxon>
        <taxon>Liliopsida</taxon>
        <taxon>Araceae</taxon>
        <taxon>Aroideae</taxon>
        <taxon>Colocasieae</taxon>
        <taxon>Colocasia</taxon>
    </lineage>
</organism>
<proteinExistence type="predicted"/>
<name>A0A843W4Y5_COLES</name>
<comment type="caution">
    <text evidence="3">The sequence shown here is derived from an EMBL/GenBank/DDBJ whole genome shotgun (WGS) entry which is preliminary data.</text>
</comment>
<accession>A0A843W4Y5</accession>
<evidence type="ECO:0000256" key="1">
    <source>
        <dbReference type="SAM" id="MobiDB-lite"/>
    </source>
</evidence>
<dbReference type="AlphaFoldDB" id="A0A843W4Y5"/>
<feature type="compositionally biased region" description="Basic and acidic residues" evidence="1">
    <location>
        <begin position="312"/>
        <end position="328"/>
    </location>
</feature>
<protein>
    <recommendedName>
        <fullName evidence="2">Retrotransposon gag domain-containing protein</fullName>
    </recommendedName>
</protein>
<feature type="compositionally biased region" description="Low complexity" evidence="1">
    <location>
        <begin position="219"/>
        <end position="229"/>
    </location>
</feature>
<dbReference type="EMBL" id="NMUH01002449">
    <property type="protein sequence ID" value="MQM00055.1"/>
    <property type="molecule type" value="Genomic_DNA"/>
</dbReference>
<dbReference type="OrthoDB" id="621298at2759"/>
<sequence>VDTTNLGVDTMVQNKGRNVKKSPSQVDTSLEQVDTTPSQVDPTVGILLVSGKGFELSPSPLSSISSPFNFSHSSISPAPDSTLLSWHQSSILAVEPNQGPRQGPFQQMRFLPLKGDQSVDMILLSSQGLYLLREVQQAKREQFRTLQQEKLSVLEYQMQFMALSRYAPYVVTDNAMMVVYFIRGLRTELQDAVAPLMCRTVEEAAQRAAVLERTLQTRQSQSQAGSSGSFRLPQQAHGISKGKTPSRASSSGFAKWGGKLKRIFKGGGRGGGRQQGFQPGFQQGRGFRPAPEESQQSTVEGPSNSSNHISHQQKEEEEPHTREEVEAE</sequence>
<feature type="region of interest" description="Disordered" evidence="1">
    <location>
        <begin position="16"/>
        <end position="37"/>
    </location>
</feature>
<evidence type="ECO:0000313" key="3">
    <source>
        <dbReference type="EMBL" id="MQM00055.1"/>
    </source>
</evidence>
<feature type="domain" description="Retrotransposon gag" evidence="2">
    <location>
        <begin position="134"/>
        <end position="187"/>
    </location>
</feature>
<reference evidence="3" key="1">
    <citation type="submission" date="2017-07" db="EMBL/GenBank/DDBJ databases">
        <title>Taro Niue Genome Assembly and Annotation.</title>
        <authorList>
            <person name="Atibalentja N."/>
            <person name="Keating K."/>
            <person name="Fields C.J."/>
        </authorList>
    </citation>
    <scope>NUCLEOTIDE SEQUENCE</scope>
    <source>
        <strain evidence="3">Niue_2</strain>
        <tissue evidence="3">Leaf</tissue>
    </source>
</reference>
<keyword evidence="4" id="KW-1185">Reference proteome</keyword>
<dbReference type="Pfam" id="PF03732">
    <property type="entry name" value="Retrotrans_gag"/>
    <property type="match status" value="1"/>
</dbReference>
<evidence type="ECO:0000313" key="4">
    <source>
        <dbReference type="Proteomes" id="UP000652761"/>
    </source>
</evidence>
<gene>
    <name evidence="3" type="ORF">Taro_032784</name>
</gene>
<dbReference type="InterPro" id="IPR005162">
    <property type="entry name" value="Retrotrans_gag_dom"/>
</dbReference>
<feature type="compositionally biased region" description="Gly residues" evidence="1">
    <location>
        <begin position="265"/>
        <end position="274"/>
    </location>
</feature>
<feature type="region of interest" description="Disordered" evidence="1">
    <location>
        <begin position="216"/>
        <end position="328"/>
    </location>
</feature>